<keyword evidence="14" id="KW-0460">Magnesium</keyword>
<organism evidence="16 17">
    <name type="scientific">Gonapodya prolifera (strain JEL478)</name>
    <name type="common">Monoblepharis prolifera</name>
    <dbReference type="NCBI Taxonomy" id="1344416"/>
    <lineage>
        <taxon>Eukaryota</taxon>
        <taxon>Fungi</taxon>
        <taxon>Fungi incertae sedis</taxon>
        <taxon>Chytridiomycota</taxon>
        <taxon>Chytridiomycota incertae sedis</taxon>
        <taxon>Monoblepharidomycetes</taxon>
        <taxon>Monoblepharidales</taxon>
        <taxon>Gonapodyaceae</taxon>
        <taxon>Gonapodya</taxon>
    </lineage>
</organism>
<dbReference type="InterPro" id="IPR024156">
    <property type="entry name" value="Small_GTPase_ARF"/>
</dbReference>
<dbReference type="GO" id="GO:0005794">
    <property type="term" value="C:Golgi apparatus"/>
    <property type="evidence" value="ECO:0007669"/>
    <property type="project" value="UniProtKB-SubCell"/>
</dbReference>
<evidence type="ECO:0000256" key="5">
    <source>
        <dbReference type="ARBA" id="ARBA00022741"/>
    </source>
</evidence>
<keyword evidence="14" id="KW-0479">Metal-binding</keyword>
<sequence length="183" mass="20562">MGSAISKIFGGLLGKQELKIILVGLDSAGKTTILYKLKLGEAVMTLPTIGFNVERVVWKNLTFTVWDVGGQDRIRSLWRHYYAGVQGIIFVIDSGDRDRFEELREEFQRIVTDPEIGNAVILVFANKQDLPRAASAEELCDLLSLRAIRNREWFIQATVATEGIGLTEGLEWLAAAIKRARRR</sequence>
<keyword evidence="3" id="KW-0813">Transport</keyword>
<evidence type="ECO:0000256" key="14">
    <source>
        <dbReference type="PIRSR" id="PIRSR606689-2"/>
    </source>
</evidence>
<feature type="binding site" evidence="13">
    <location>
        <position position="70"/>
    </location>
    <ligand>
        <name>GTP</name>
        <dbReference type="ChEBI" id="CHEBI:37565"/>
    </ligand>
</feature>
<comment type="subcellular location">
    <subcellularLocation>
        <location evidence="1">Golgi apparatus</location>
    </subcellularLocation>
</comment>
<comment type="function">
    <text evidence="11">GTP-binding protein involved in protein trafficking; may modulate vesicle budding and uncoating within the Golgi apparatus.</text>
</comment>
<evidence type="ECO:0000256" key="12">
    <source>
        <dbReference type="ARBA" id="ARBA00070396"/>
    </source>
</evidence>
<accession>A0A139AJI2</accession>
<evidence type="ECO:0000256" key="4">
    <source>
        <dbReference type="ARBA" id="ARBA00022707"/>
    </source>
</evidence>
<dbReference type="InterPro" id="IPR006689">
    <property type="entry name" value="Small_GTPase_ARF/SAR"/>
</dbReference>
<evidence type="ECO:0000256" key="6">
    <source>
        <dbReference type="ARBA" id="ARBA00022892"/>
    </source>
</evidence>
<comment type="similarity">
    <text evidence="2 15">Belongs to the small GTPase superfamily. Arf family.</text>
</comment>
<keyword evidence="8" id="KW-0333">Golgi apparatus</keyword>
<dbReference type="SUPFAM" id="SSF52540">
    <property type="entry name" value="P-loop containing nucleoside triphosphate hydrolases"/>
    <property type="match status" value="1"/>
</dbReference>
<evidence type="ECO:0000256" key="13">
    <source>
        <dbReference type="PIRSR" id="PIRSR606689-1"/>
    </source>
</evidence>
<dbReference type="InterPro" id="IPR005225">
    <property type="entry name" value="Small_GTP-bd"/>
</dbReference>
<dbReference type="PRINTS" id="PR00328">
    <property type="entry name" value="SAR1GTPBP"/>
</dbReference>
<dbReference type="OrthoDB" id="2011769at2759"/>
<evidence type="ECO:0000256" key="9">
    <source>
        <dbReference type="ARBA" id="ARBA00023134"/>
    </source>
</evidence>
<dbReference type="GO" id="GO:0016192">
    <property type="term" value="P:vesicle-mediated transport"/>
    <property type="evidence" value="ECO:0007669"/>
    <property type="project" value="UniProtKB-KW"/>
</dbReference>
<keyword evidence="5 13" id="KW-0547">Nucleotide-binding</keyword>
<reference evidence="16 17" key="1">
    <citation type="journal article" date="2015" name="Genome Biol. Evol.">
        <title>Phylogenomic analyses indicate that early fungi evolved digesting cell walls of algal ancestors of land plants.</title>
        <authorList>
            <person name="Chang Y."/>
            <person name="Wang S."/>
            <person name="Sekimoto S."/>
            <person name="Aerts A.L."/>
            <person name="Choi C."/>
            <person name="Clum A."/>
            <person name="LaButti K.M."/>
            <person name="Lindquist E.A."/>
            <person name="Yee Ngan C."/>
            <person name="Ohm R.A."/>
            <person name="Salamov A.A."/>
            <person name="Grigoriev I.V."/>
            <person name="Spatafora J.W."/>
            <person name="Berbee M.L."/>
        </authorList>
    </citation>
    <scope>NUCLEOTIDE SEQUENCE [LARGE SCALE GENOMIC DNA]</scope>
    <source>
        <strain evidence="16 17">JEL478</strain>
    </source>
</reference>
<name>A0A139AJI2_GONPJ</name>
<evidence type="ECO:0000256" key="3">
    <source>
        <dbReference type="ARBA" id="ARBA00022448"/>
    </source>
</evidence>
<keyword evidence="17" id="KW-1185">Reference proteome</keyword>
<dbReference type="GO" id="GO:0046872">
    <property type="term" value="F:metal ion binding"/>
    <property type="evidence" value="ECO:0007669"/>
    <property type="project" value="UniProtKB-KW"/>
</dbReference>
<feature type="binding site" evidence="13">
    <location>
        <begin position="24"/>
        <end position="31"/>
    </location>
    <ligand>
        <name>GTP</name>
        <dbReference type="ChEBI" id="CHEBI:37565"/>
    </ligand>
</feature>
<evidence type="ECO:0000256" key="8">
    <source>
        <dbReference type="ARBA" id="ARBA00023034"/>
    </source>
</evidence>
<feature type="binding site" evidence="14">
    <location>
        <position position="48"/>
    </location>
    <ligand>
        <name>Mg(2+)</name>
        <dbReference type="ChEBI" id="CHEBI:18420"/>
    </ligand>
</feature>
<feature type="binding site" evidence="13">
    <location>
        <begin position="126"/>
        <end position="129"/>
    </location>
    <ligand>
        <name>GTP</name>
        <dbReference type="ChEBI" id="CHEBI:37565"/>
    </ligand>
</feature>
<dbReference type="EMBL" id="KQ965749">
    <property type="protein sequence ID" value="KXS16966.1"/>
    <property type="molecule type" value="Genomic_DNA"/>
</dbReference>
<gene>
    <name evidence="16" type="ORF">M427DRAFT_97450</name>
</gene>
<dbReference type="Proteomes" id="UP000070544">
    <property type="component" value="Unassembled WGS sequence"/>
</dbReference>
<dbReference type="GO" id="GO:0003924">
    <property type="term" value="F:GTPase activity"/>
    <property type="evidence" value="ECO:0007669"/>
    <property type="project" value="InterPro"/>
</dbReference>
<keyword evidence="4" id="KW-0519">Myristate</keyword>
<feature type="binding site" evidence="14">
    <location>
        <position position="31"/>
    </location>
    <ligand>
        <name>Mg(2+)</name>
        <dbReference type="ChEBI" id="CHEBI:18420"/>
    </ligand>
</feature>
<dbReference type="AlphaFoldDB" id="A0A139AJI2"/>
<keyword evidence="7" id="KW-0653">Protein transport</keyword>
<evidence type="ECO:0000313" key="17">
    <source>
        <dbReference type="Proteomes" id="UP000070544"/>
    </source>
</evidence>
<dbReference type="NCBIfam" id="TIGR00231">
    <property type="entry name" value="small_GTP"/>
    <property type="match status" value="1"/>
</dbReference>
<keyword evidence="10" id="KW-0449">Lipoprotein</keyword>
<dbReference type="SMART" id="SM00177">
    <property type="entry name" value="ARF"/>
    <property type="match status" value="1"/>
</dbReference>
<dbReference type="FunFam" id="3.40.50.300:FF:003500">
    <property type="entry name" value="ADP-ribosylation factor 1"/>
    <property type="match status" value="1"/>
</dbReference>
<dbReference type="PROSITE" id="PS51417">
    <property type="entry name" value="ARF"/>
    <property type="match status" value="1"/>
</dbReference>
<dbReference type="GO" id="GO:0015031">
    <property type="term" value="P:protein transport"/>
    <property type="evidence" value="ECO:0007669"/>
    <property type="project" value="UniProtKB-KW"/>
</dbReference>
<dbReference type="GO" id="GO:0005525">
    <property type="term" value="F:GTP binding"/>
    <property type="evidence" value="ECO:0007669"/>
    <property type="project" value="UniProtKB-KW"/>
</dbReference>
<dbReference type="Gene3D" id="3.40.50.300">
    <property type="entry name" value="P-loop containing nucleotide triphosphate hydrolases"/>
    <property type="match status" value="1"/>
</dbReference>
<dbReference type="STRING" id="1344416.A0A139AJI2"/>
<dbReference type="PROSITE" id="PS51419">
    <property type="entry name" value="RAB"/>
    <property type="match status" value="1"/>
</dbReference>
<evidence type="ECO:0000256" key="11">
    <source>
        <dbReference type="ARBA" id="ARBA00053326"/>
    </source>
</evidence>
<dbReference type="InterPro" id="IPR027417">
    <property type="entry name" value="P-loop_NTPase"/>
</dbReference>
<dbReference type="Pfam" id="PF00025">
    <property type="entry name" value="Arf"/>
    <property type="match status" value="1"/>
</dbReference>
<evidence type="ECO:0000256" key="15">
    <source>
        <dbReference type="RuleBase" id="RU003925"/>
    </source>
</evidence>
<evidence type="ECO:0000256" key="1">
    <source>
        <dbReference type="ARBA" id="ARBA00004555"/>
    </source>
</evidence>
<keyword evidence="9 13" id="KW-0342">GTP-binding</keyword>
<protein>
    <recommendedName>
        <fullName evidence="12">ADP-ribosylation factor</fullName>
    </recommendedName>
</protein>
<evidence type="ECO:0000256" key="10">
    <source>
        <dbReference type="ARBA" id="ARBA00023288"/>
    </source>
</evidence>
<evidence type="ECO:0000313" key="16">
    <source>
        <dbReference type="EMBL" id="KXS16966.1"/>
    </source>
</evidence>
<evidence type="ECO:0000256" key="2">
    <source>
        <dbReference type="ARBA" id="ARBA00010290"/>
    </source>
</evidence>
<dbReference type="SMART" id="SM00175">
    <property type="entry name" value="RAB"/>
    <property type="match status" value="1"/>
</dbReference>
<dbReference type="SMART" id="SM00178">
    <property type="entry name" value="SAR"/>
    <property type="match status" value="1"/>
</dbReference>
<dbReference type="PANTHER" id="PTHR11711">
    <property type="entry name" value="ADP RIBOSYLATION FACTOR-RELATED"/>
    <property type="match status" value="1"/>
</dbReference>
<keyword evidence="6" id="KW-0931">ER-Golgi transport</keyword>
<proteinExistence type="inferred from homology"/>
<evidence type="ECO:0000256" key="7">
    <source>
        <dbReference type="ARBA" id="ARBA00022927"/>
    </source>
</evidence>